<keyword evidence="1" id="KW-0433">Leucine-rich repeat</keyword>
<dbReference type="Gene3D" id="3.80.10.10">
    <property type="entry name" value="Ribonuclease Inhibitor"/>
    <property type="match status" value="1"/>
</dbReference>
<sequence length="299" mass="34066">MSRGITVIETLKDRSLLEGSSFVSCVKIHDIIRDVSIWISSLPENECISLVRSGIGLEEMREDKPSVKSYNRVSFMGNEIRELPNALEECPTVTTLLLQKNRKLKHIPDDFLPAFKSLKILDLSGCRSIKSLPPCLDQLVELRRDRDFHIAQGMEKLTNLRELDLSSNHKLTVIPVGLVSSLSNLEDLYLCGNGQLKFVGESEEIEAQLREIMSLKRLSYLTIGLGRSASTLETTDLLLNWMKKLNRFDFFIGEGESEYPWPRRMCNKTLFFTGIHLWGERIECCLQIRITFVSGVVRA</sequence>
<comment type="caution">
    <text evidence="3">The sequence shown here is derived from an EMBL/GenBank/DDBJ whole genome shotgun (WGS) entry which is preliminary data.</text>
</comment>
<proteinExistence type="predicted"/>
<dbReference type="InterPro" id="IPR032675">
    <property type="entry name" value="LRR_dom_sf"/>
</dbReference>
<dbReference type="SUPFAM" id="SSF52058">
    <property type="entry name" value="L domain-like"/>
    <property type="match status" value="1"/>
</dbReference>
<name>A0AAW2RID4_9LAMI</name>
<evidence type="ECO:0000256" key="2">
    <source>
        <dbReference type="ARBA" id="ARBA00022737"/>
    </source>
</evidence>
<reference evidence="3" key="1">
    <citation type="submission" date="2020-06" db="EMBL/GenBank/DDBJ databases">
        <authorList>
            <person name="Li T."/>
            <person name="Hu X."/>
            <person name="Zhang T."/>
            <person name="Song X."/>
            <person name="Zhang H."/>
            <person name="Dai N."/>
            <person name="Sheng W."/>
            <person name="Hou X."/>
            <person name="Wei L."/>
        </authorList>
    </citation>
    <scope>NUCLEOTIDE SEQUENCE</scope>
    <source>
        <strain evidence="3">G01</strain>
        <tissue evidence="3">Leaf</tissue>
    </source>
</reference>
<evidence type="ECO:0000313" key="3">
    <source>
        <dbReference type="EMBL" id="KAL0379754.1"/>
    </source>
</evidence>
<dbReference type="PANTHER" id="PTHR48051">
    <property type="match status" value="1"/>
</dbReference>
<organism evidence="3">
    <name type="scientific">Sesamum angustifolium</name>
    <dbReference type="NCBI Taxonomy" id="2727405"/>
    <lineage>
        <taxon>Eukaryota</taxon>
        <taxon>Viridiplantae</taxon>
        <taxon>Streptophyta</taxon>
        <taxon>Embryophyta</taxon>
        <taxon>Tracheophyta</taxon>
        <taxon>Spermatophyta</taxon>
        <taxon>Magnoliopsida</taxon>
        <taxon>eudicotyledons</taxon>
        <taxon>Gunneridae</taxon>
        <taxon>Pentapetalae</taxon>
        <taxon>asterids</taxon>
        <taxon>lamiids</taxon>
        <taxon>Lamiales</taxon>
        <taxon>Pedaliaceae</taxon>
        <taxon>Sesamum</taxon>
    </lineage>
</organism>
<protein>
    <submittedName>
        <fullName evidence="3">Disease resistance protein</fullName>
    </submittedName>
</protein>
<reference evidence="3" key="2">
    <citation type="journal article" date="2024" name="Plant">
        <title>Genomic evolution and insights into agronomic trait innovations of Sesamum species.</title>
        <authorList>
            <person name="Miao H."/>
            <person name="Wang L."/>
            <person name="Qu L."/>
            <person name="Liu H."/>
            <person name="Sun Y."/>
            <person name="Le M."/>
            <person name="Wang Q."/>
            <person name="Wei S."/>
            <person name="Zheng Y."/>
            <person name="Lin W."/>
            <person name="Duan Y."/>
            <person name="Cao H."/>
            <person name="Xiong S."/>
            <person name="Wang X."/>
            <person name="Wei L."/>
            <person name="Li C."/>
            <person name="Ma Q."/>
            <person name="Ju M."/>
            <person name="Zhao R."/>
            <person name="Li G."/>
            <person name="Mu C."/>
            <person name="Tian Q."/>
            <person name="Mei H."/>
            <person name="Zhang T."/>
            <person name="Gao T."/>
            <person name="Zhang H."/>
        </authorList>
    </citation>
    <scope>NUCLEOTIDE SEQUENCE</scope>
    <source>
        <strain evidence="3">G01</strain>
    </source>
</reference>
<dbReference type="EMBL" id="JACGWK010000001">
    <property type="protein sequence ID" value="KAL0379754.1"/>
    <property type="molecule type" value="Genomic_DNA"/>
</dbReference>
<dbReference type="AlphaFoldDB" id="A0AAW2RID4"/>
<dbReference type="InterPro" id="IPR001611">
    <property type="entry name" value="Leu-rich_rpt"/>
</dbReference>
<gene>
    <name evidence="3" type="ORF">Sangu_0039700</name>
</gene>
<dbReference type="GO" id="GO:0005737">
    <property type="term" value="C:cytoplasm"/>
    <property type="evidence" value="ECO:0007669"/>
    <property type="project" value="TreeGrafter"/>
</dbReference>
<accession>A0AAW2RID4</accession>
<keyword evidence="2" id="KW-0677">Repeat</keyword>
<dbReference type="PANTHER" id="PTHR48051:SF25">
    <property type="entry name" value="LEUCINE RICH REPEAT PROTEIN"/>
    <property type="match status" value="1"/>
</dbReference>
<dbReference type="InterPro" id="IPR050216">
    <property type="entry name" value="LRR_domain-containing"/>
</dbReference>
<dbReference type="Pfam" id="PF00560">
    <property type="entry name" value="LRR_1"/>
    <property type="match status" value="1"/>
</dbReference>
<evidence type="ECO:0000256" key="1">
    <source>
        <dbReference type="ARBA" id="ARBA00022614"/>
    </source>
</evidence>
<dbReference type="Pfam" id="PF13855">
    <property type="entry name" value="LRR_8"/>
    <property type="match status" value="1"/>
</dbReference>